<protein>
    <submittedName>
        <fullName evidence="1">Uncharacterized protein</fullName>
    </submittedName>
</protein>
<name>A0ABP9EKQ4_9ACTN</name>
<evidence type="ECO:0000313" key="1">
    <source>
        <dbReference type="EMBL" id="GAA4881757.1"/>
    </source>
</evidence>
<gene>
    <name evidence="1" type="ORF">GCM10023235_72760</name>
</gene>
<dbReference type="RefSeq" id="WP_345701185.1">
    <property type="nucleotide sequence ID" value="NZ_BAABIS010000001.1"/>
</dbReference>
<reference evidence="2" key="1">
    <citation type="journal article" date="2019" name="Int. J. Syst. Evol. Microbiol.">
        <title>The Global Catalogue of Microorganisms (GCM) 10K type strain sequencing project: providing services to taxonomists for standard genome sequencing and annotation.</title>
        <authorList>
            <consortium name="The Broad Institute Genomics Platform"/>
            <consortium name="The Broad Institute Genome Sequencing Center for Infectious Disease"/>
            <person name="Wu L."/>
            <person name="Ma J."/>
        </authorList>
    </citation>
    <scope>NUCLEOTIDE SEQUENCE [LARGE SCALE GENOMIC DNA]</scope>
    <source>
        <strain evidence="2">JCM 13006</strain>
    </source>
</reference>
<comment type="caution">
    <text evidence="1">The sequence shown here is derived from an EMBL/GenBank/DDBJ whole genome shotgun (WGS) entry which is preliminary data.</text>
</comment>
<keyword evidence="2" id="KW-1185">Reference proteome</keyword>
<sequence>MTGAVAVLAGPGDAGAEAVAGALAARLGGDRVHRLTPARLARARWSHRVGPDGRARTRISLPDGTVLDSAEPGAVLHRLTHLPVPGLARAGAKDRDYARTEILALLASWLLSLGGRVLGTVSAYGTVQGAASPEAALADAARCGLPVARRGGATRAGLLGRPGPAERLLPHLAWPGGAAAPVPADLRSALRPDPDGRLLLCGAGLVGPLAARYGPQTRELGAALGTGLLELRFAGGRLTDVDTCPPLDLPAQRAAVVRALAELAGEV</sequence>
<proteinExistence type="predicted"/>
<dbReference type="EMBL" id="BAABIS010000001">
    <property type="protein sequence ID" value="GAA4881757.1"/>
    <property type="molecule type" value="Genomic_DNA"/>
</dbReference>
<evidence type="ECO:0000313" key="2">
    <source>
        <dbReference type="Proteomes" id="UP001501752"/>
    </source>
</evidence>
<dbReference type="Proteomes" id="UP001501752">
    <property type="component" value="Unassembled WGS sequence"/>
</dbReference>
<organism evidence="1 2">
    <name type="scientific">Kitasatospora terrestris</name>
    <dbReference type="NCBI Taxonomy" id="258051"/>
    <lineage>
        <taxon>Bacteria</taxon>
        <taxon>Bacillati</taxon>
        <taxon>Actinomycetota</taxon>
        <taxon>Actinomycetes</taxon>
        <taxon>Kitasatosporales</taxon>
        <taxon>Streptomycetaceae</taxon>
        <taxon>Kitasatospora</taxon>
    </lineage>
</organism>
<accession>A0ABP9EKQ4</accession>